<dbReference type="Proteomes" id="UP000694554">
    <property type="component" value="Chromosome 3"/>
</dbReference>
<evidence type="ECO:0000256" key="7">
    <source>
        <dbReference type="ARBA" id="ARBA00022701"/>
    </source>
</evidence>
<evidence type="ECO:0000256" key="15">
    <source>
        <dbReference type="ARBA" id="ARBA00039546"/>
    </source>
</evidence>
<proteinExistence type="predicted"/>
<keyword evidence="6" id="KW-0132">Cell division</keyword>
<evidence type="ECO:0000256" key="14">
    <source>
        <dbReference type="ARBA" id="ARBA00038555"/>
    </source>
</evidence>
<dbReference type="InterPro" id="IPR036116">
    <property type="entry name" value="FN3_sf"/>
</dbReference>
<evidence type="ECO:0000259" key="18">
    <source>
        <dbReference type="PROSITE" id="PS50188"/>
    </source>
</evidence>
<name>A0A8C9CCQ2_PHOSS</name>
<evidence type="ECO:0000313" key="20">
    <source>
        <dbReference type="Ensembl" id="ENSPSNP00000019393.1"/>
    </source>
</evidence>
<dbReference type="PANTHER" id="PTHR24099">
    <property type="entry name" value="E3 UBIQUITIN-PROTEIN LIGASE TRIM36-RELATED"/>
    <property type="match status" value="1"/>
</dbReference>
<feature type="domain" description="COS" evidence="19">
    <location>
        <begin position="105"/>
        <end position="162"/>
    </location>
</feature>
<dbReference type="FunFam" id="1.20.5.170:FF:000064">
    <property type="entry name" value="fibronectin type III and SPRY domain-containing protein 1"/>
    <property type="match status" value="1"/>
</dbReference>
<dbReference type="SMART" id="SM00502">
    <property type="entry name" value="BBC"/>
    <property type="match status" value="1"/>
</dbReference>
<reference evidence="20" key="1">
    <citation type="submission" date="2019-08" db="EMBL/GenBank/DDBJ databases">
        <title>Phocoena sinus (Vaquita) genome, mPhoSin1, primary haplotype.</title>
        <authorList>
            <person name="Morin P."/>
            <person name="Mountcastle J."/>
            <person name="Fungtammasan C."/>
            <person name="Rhie A."/>
            <person name="Rojas-Bracho L."/>
            <person name="Smith C.R."/>
            <person name="Taylor B.L."/>
            <person name="Gulland F.M.D."/>
            <person name="Musser W."/>
            <person name="Houck M."/>
            <person name="Haase B."/>
            <person name="Paez S."/>
            <person name="Howe K."/>
            <person name="Torrance J."/>
            <person name="Formenti G."/>
            <person name="Phillippy A."/>
            <person name="Ryder O."/>
            <person name="Jarvis E.D."/>
            <person name="Fedrigo O."/>
        </authorList>
    </citation>
    <scope>NUCLEOTIDE SEQUENCE [LARGE SCALE GENOMIC DNA]</scope>
</reference>
<dbReference type="Gene3D" id="1.20.5.170">
    <property type="match status" value="1"/>
</dbReference>
<dbReference type="Gene3D" id="2.60.120.920">
    <property type="match status" value="1"/>
</dbReference>
<dbReference type="Pfam" id="PF00622">
    <property type="entry name" value="SPRY"/>
    <property type="match status" value="1"/>
</dbReference>
<dbReference type="FunFam" id="2.60.120.920:FF:000034">
    <property type="entry name" value="Fibronectin type III and SPRY domain-containing protein 1"/>
    <property type="match status" value="1"/>
</dbReference>
<evidence type="ECO:0000259" key="19">
    <source>
        <dbReference type="PROSITE" id="PS51262"/>
    </source>
</evidence>
<dbReference type="InterPro" id="IPR013320">
    <property type="entry name" value="ConA-like_dom_sf"/>
</dbReference>
<reference evidence="20" key="3">
    <citation type="submission" date="2025-09" db="UniProtKB">
        <authorList>
            <consortium name="Ensembl"/>
        </authorList>
    </citation>
    <scope>IDENTIFICATION</scope>
</reference>
<protein>
    <recommendedName>
        <fullName evidence="15">Fibronectin type III and SPRY domain-containing protein 1</fullName>
    </recommendedName>
</protein>
<evidence type="ECO:0000256" key="17">
    <source>
        <dbReference type="SAM" id="MobiDB-lite"/>
    </source>
</evidence>
<keyword evidence="10" id="KW-0206">Cytoskeleton</keyword>
<keyword evidence="5" id="KW-0963">Cytoplasm</keyword>
<dbReference type="InterPro" id="IPR001870">
    <property type="entry name" value="B30.2/SPRY"/>
</dbReference>
<gene>
    <name evidence="20" type="primary">FSD1</name>
</gene>
<evidence type="ECO:0000256" key="13">
    <source>
        <dbReference type="ARBA" id="ARBA00037674"/>
    </source>
</evidence>
<dbReference type="InterPro" id="IPR003879">
    <property type="entry name" value="Butyrophylin_SPRY"/>
</dbReference>
<evidence type="ECO:0000256" key="6">
    <source>
        <dbReference type="ARBA" id="ARBA00022618"/>
    </source>
</evidence>
<dbReference type="InterPro" id="IPR035742">
    <property type="entry name" value="SPRY/PRY_FSD1"/>
</dbReference>
<dbReference type="SMART" id="SM00449">
    <property type="entry name" value="SPRY"/>
    <property type="match status" value="1"/>
</dbReference>
<keyword evidence="4" id="KW-0488">Methylation</keyword>
<evidence type="ECO:0000256" key="3">
    <source>
        <dbReference type="ARBA" id="ARBA00004626"/>
    </source>
</evidence>
<dbReference type="GO" id="GO:0032154">
    <property type="term" value="C:cleavage furrow"/>
    <property type="evidence" value="ECO:0007669"/>
    <property type="project" value="UniProtKB-SubCell"/>
</dbReference>
<comment type="subcellular location">
    <subcellularLocation>
        <location evidence="3">Cleavage furrow</location>
    </subcellularLocation>
    <subcellularLocation>
        <location evidence="2">Cytoplasm</location>
        <location evidence="2">Cytoskeleton</location>
        <location evidence="2">Microtubule organizing center</location>
        <location evidence="2">Centrosome</location>
    </subcellularLocation>
    <subcellularLocation>
        <location evidence="1">Nucleus</location>
    </subcellularLocation>
</comment>
<dbReference type="SUPFAM" id="SSF49899">
    <property type="entry name" value="Concanavalin A-like lectins/glucanases"/>
    <property type="match status" value="1"/>
</dbReference>
<dbReference type="SUPFAM" id="SSF49265">
    <property type="entry name" value="Fibronectin type III"/>
    <property type="match status" value="1"/>
</dbReference>
<dbReference type="PRINTS" id="PR01407">
    <property type="entry name" value="BUTYPHLNCDUF"/>
</dbReference>
<keyword evidence="7" id="KW-0493">Microtubule</keyword>
<evidence type="ECO:0000256" key="12">
    <source>
        <dbReference type="ARBA" id="ARBA00023306"/>
    </source>
</evidence>
<evidence type="ECO:0000256" key="10">
    <source>
        <dbReference type="ARBA" id="ARBA00023212"/>
    </source>
</evidence>
<evidence type="ECO:0000256" key="1">
    <source>
        <dbReference type="ARBA" id="ARBA00004123"/>
    </source>
</evidence>
<dbReference type="GO" id="GO:0060236">
    <property type="term" value="P:regulation of mitotic spindle organization"/>
    <property type="evidence" value="ECO:0007669"/>
    <property type="project" value="TreeGrafter"/>
</dbReference>
<feature type="coiled-coil region" evidence="16">
    <location>
        <begin position="44"/>
        <end position="111"/>
    </location>
</feature>
<evidence type="ECO:0000256" key="4">
    <source>
        <dbReference type="ARBA" id="ARBA00022481"/>
    </source>
</evidence>
<evidence type="ECO:0000256" key="2">
    <source>
        <dbReference type="ARBA" id="ARBA00004300"/>
    </source>
</evidence>
<dbReference type="GO" id="GO:0008017">
    <property type="term" value="F:microtubule binding"/>
    <property type="evidence" value="ECO:0007669"/>
    <property type="project" value="TreeGrafter"/>
</dbReference>
<keyword evidence="8" id="KW-0498">Mitosis</keyword>
<feature type="domain" description="B30.2/SPRY" evidence="18">
    <location>
        <begin position="235"/>
        <end position="444"/>
    </location>
</feature>
<dbReference type="GO" id="GO:0005874">
    <property type="term" value="C:microtubule"/>
    <property type="evidence" value="ECO:0007669"/>
    <property type="project" value="UniProtKB-KW"/>
</dbReference>
<dbReference type="InterPro" id="IPR003877">
    <property type="entry name" value="SPRY_dom"/>
</dbReference>
<keyword evidence="11" id="KW-0539">Nucleus</keyword>
<feature type="region of interest" description="Disordered" evidence="17">
    <location>
        <begin position="268"/>
        <end position="303"/>
    </location>
</feature>
<sequence>MEDQREALRKIITTLAVKNEEIQSFIYSLKQMLLNVEANSAKVQEDLEAEFQSLFSLLEELKEGMLMKIKQDRASRAYELQNQLAACTRALESSEELLETANQTLQATDREDFPQAAKQIKDGVTMAPAFRLSLKAKVSDNMSHLMVDFAQERRMLQALTFLPVPSAPVIDLAESLVADNCVTLVWRMPDEDNKIDHYVLEYRRTNFEGPPRLKEDQPWMVIEGIQQTEYTLTAFMFRLDASTSHQNLRVDDLSVEWDAMGGKVQDIKAREKDGKGRTASPVNSPARGTPSPKRMPSGRGGRDRFTAESYTVLGDTLIDGGEHYWEVRYEPDSKAFGLGVAYRSLGRFEQLGKTAASWCVYVNNWLQVSFTAKHANKAKVLDTPVPDCLGVHCDFHQGLLSFYNARTKQLLHTFKAKFTQPLLPAFTVWCGSFHVTAGLQVPSSVRCLQKRGSATSSSNTSLT</sequence>
<dbReference type="InterPro" id="IPR003961">
    <property type="entry name" value="FN3_dom"/>
</dbReference>
<reference evidence="20" key="2">
    <citation type="submission" date="2025-08" db="UniProtKB">
        <authorList>
            <consortium name="Ensembl"/>
        </authorList>
    </citation>
    <scope>IDENTIFICATION</scope>
</reference>
<keyword evidence="9 16" id="KW-0175">Coiled coil</keyword>
<dbReference type="Ensembl" id="ENSPSNT00000021831.1">
    <property type="protein sequence ID" value="ENSPSNP00000019393.1"/>
    <property type="gene ID" value="ENSPSNG00000014190.1"/>
</dbReference>
<accession>A0A8C9CCQ2</accession>
<dbReference type="InterPro" id="IPR017903">
    <property type="entry name" value="COS_domain"/>
</dbReference>
<dbReference type="InterPro" id="IPR050617">
    <property type="entry name" value="E3_ligase_FN3/SPRY"/>
</dbReference>
<dbReference type="PROSITE" id="PS50188">
    <property type="entry name" value="B302_SPRY"/>
    <property type="match status" value="1"/>
</dbReference>
<dbReference type="CDD" id="cd12901">
    <property type="entry name" value="SPRY_PRY_FSD1"/>
    <property type="match status" value="1"/>
</dbReference>
<dbReference type="GO" id="GO:0051301">
    <property type="term" value="P:cell division"/>
    <property type="evidence" value="ECO:0007669"/>
    <property type="project" value="UniProtKB-KW"/>
</dbReference>
<dbReference type="AlphaFoldDB" id="A0A8C9CCQ2"/>
<dbReference type="PROSITE" id="PS51262">
    <property type="entry name" value="COS"/>
    <property type="match status" value="1"/>
</dbReference>
<dbReference type="InterPro" id="IPR043136">
    <property type="entry name" value="B30.2/SPRY_sf"/>
</dbReference>
<dbReference type="GeneTree" id="ENSGT00940000159440"/>
<evidence type="ECO:0000256" key="11">
    <source>
        <dbReference type="ARBA" id="ARBA00023242"/>
    </source>
</evidence>
<keyword evidence="12" id="KW-0131">Cell cycle</keyword>
<organism evidence="20 21">
    <name type="scientific">Phocoena sinus</name>
    <name type="common">Vaquita</name>
    <dbReference type="NCBI Taxonomy" id="42100"/>
    <lineage>
        <taxon>Eukaryota</taxon>
        <taxon>Metazoa</taxon>
        <taxon>Chordata</taxon>
        <taxon>Craniata</taxon>
        <taxon>Vertebrata</taxon>
        <taxon>Euteleostomi</taxon>
        <taxon>Mammalia</taxon>
        <taxon>Eutheria</taxon>
        <taxon>Laurasiatheria</taxon>
        <taxon>Artiodactyla</taxon>
        <taxon>Whippomorpha</taxon>
        <taxon>Cetacea</taxon>
        <taxon>Odontoceti</taxon>
        <taxon>Phocoenidae</taxon>
        <taxon>Phocoena</taxon>
    </lineage>
</organism>
<dbReference type="GO" id="GO:0051302">
    <property type="term" value="P:regulation of cell division"/>
    <property type="evidence" value="ECO:0007669"/>
    <property type="project" value="TreeGrafter"/>
</dbReference>
<evidence type="ECO:0000256" key="5">
    <source>
        <dbReference type="ARBA" id="ARBA00022490"/>
    </source>
</evidence>
<comment type="function">
    <text evidence="13">May be involved in microtubule organization and stabilization.</text>
</comment>
<dbReference type="GO" id="GO:0005634">
    <property type="term" value="C:nucleus"/>
    <property type="evidence" value="ECO:0007669"/>
    <property type="project" value="UniProtKB-SubCell"/>
</dbReference>
<dbReference type="PANTHER" id="PTHR24099:SF4">
    <property type="entry name" value="FIBRONECTIN TYPE III AND SPRY DOMAIN-CONTAINING PROTEIN 1"/>
    <property type="match status" value="1"/>
</dbReference>
<evidence type="ECO:0000313" key="21">
    <source>
        <dbReference type="Proteomes" id="UP000694554"/>
    </source>
</evidence>
<dbReference type="CDD" id="cd00063">
    <property type="entry name" value="FN3"/>
    <property type="match status" value="1"/>
</dbReference>
<dbReference type="InterPro" id="IPR003649">
    <property type="entry name" value="Bbox_C"/>
</dbReference>
<evidence type="ECO:0000256" key="16">
    <source>
        <dbReference type="SAM" id="Coils"/>
    </source>
</evidence>
<dbReference type="GO" id="GO:0005813">
    <property type="term" value="C:centrosome"/>
    <property type="evidence" value="ECO:0007669"/>
    <property type="project" value="UniProtKB-SubCell"/>
</dbReference>
<evidence type="ECO:0000256" key="8">
    <source>
        <dbReference type="ARBA" id="ARBA00022776"/>
    </source>
</evidence>
<evidence type="ECO:0000256" key="9">
    <source>
        <dbReference type="ARBA" id="ARBA00023054"/>
    </source>
</evidence>
<comment type="subunit">
    <text evidence="14">Oligomerization is required for binding to microtubules.</text>
</comment>
<keyword evidence="21" id="KW-1185">Reference proteome</keyword>